<feature type="transmembrane region" description="Helical" evidence="1">
    <location>
        <begin position="69"/>
        <end position="89"/>
    </location>
</feature>
<proteinExistence type="predicted"/>
<reference evidence="2" key="1">
    <citation type="submission" date="2021-05" db="EMBL/GenBank/DDBJ databases">
        <title>Novel Bacillus species.</title>
        <authorList>
            <person name="Liu G."/>
        </authorList>
    </citation>
    <scope>NUCLEOTIDE SEQUENCE</scope>
    <source>
        <strain evidence="2">FJAT-50051</strain>
    </source>
</reference>
<dbReference type="AlphaFoldDB" id="A0A942Y961"/>
<organism evidence="2">
    <name type="scientific">Neobacillus citreus</name>
    <dbReference type="NCBI Taxonomy" id="2833578"/>
    <lineage>
        <taxon>Bacteria</taxon>
        <taxon>Bacillati</taxon>
        <taxon>Bacillota</taxon>
        <taxon>Bacilli</taxon>
        <taxon>Bacillales</taxon>
        <taxon>Bacillaceae</taxon>
        <taxon>Neobacillus</taxon>
    </lineage>
</organism>
<comment type="caution">
    <text evidence="2">The sequence shown here is derived from an EMBL/GenBank/DDBJ whole genome shotgun (WGS) entry which is preliminary data.</text>
</comment>
<keyword evidence="1" id="KW-1133">Transmembrane helix</keyword>
<protein>
    <submittedName>
        <fullName evidence="2">Uncharacterized protein</fullName>
    </submittedName>
</protein>
<evidence type="ECO:0000313" key="2">
    <source>
        <dbReference type="EMBL" id="MBS4181958.1"/>
    </source>
</evidence>
<keyword evidence="1" id="KW-0472">Membrane</keyword>
<accession>A0A942Y961</accession>
<evidence type="ECO:0000256" key="1">
    <source>
        <dbReference type="SAM" id="Phobius"/>
    </source>
</evidence>
<name>A0A942Y961_9BACI</name>
<sequence length="94" mass="9582">MGVGHALRVVRGSRTPVLDTVLAVRQVGQAVVVGRSGTSDSRTASAAVDTLHAASMVPVALVGGRLRRFATAQLLLAVVLAVAEVTAVGRGRRA</sequence>
<dbReference type="EMBL" id="JAGYPE010000002">
    <property type="protein sequence ID" value="MBS4181958.1"/>
    <property type="molecule type" value="Genomic_DNA"/>
</dbReference>
<keyword evidence="1" id="KW-0812">Transmembrane</keyword>
<gene>
    <name evidence="2" type="ORF">KHB02_11225</name>
</gene>